<sequence>LVERWLSNCSCIYKQEEMAPSTPRSASISLHHSMNRHRHGQGSQTSTRTKIPQPQTYRKRNMHHAGVHIGQLAELPVGIDEQVRGILGIRSWGDRVAAPNTLETESRFTGLAERFLADSKKNASDCSLEADWQLSLSSVVRAIADFSNGVVGAHATEKVWNSDLKPTASLLDESHDEVQRGTAVTFTSTQPRFPSFTQSRVTTDSTDNLGSVSMPSYSESVASTTSTQAAGPYYITTPKPDITVGLADTAFILNHQRLLVDHQAAGSTISDPHAAEIGIRFPFLIVESKGWSSKGTLISAQNQAAVGGACMLKILKDLSYQAMRGPGTDLKSDLAEHHLPCQRFVFSIVNEGPVYELWVHFEFEDTFHMQNLQTWRTTKQRGAEELVNSLGHIMEWGKGKFKDCIVDRLEQL</sequence>
<keyword evidence="3" id="KW-1185">Reference proteome</keyword>
<dbReference type="RefSeq" id="XP_008026427.1">
    <property type="nucleotide sequence ID" value="XM_008028236.1"/>
</dbReference>
<accession>R0K8V4</accession>
<gene>
    <name evidence="2" type="ORF">SETTUDRAFT_55134</name>
</gene>
<dbReference type="STRING" id="671987.R0K8V4"/>
<dbReference type="InterPro" id="IPR057684">
    <property type="entry name" value="DUF7924"/>
</dbReference>
<evidence type="ECO:0000313" key="2">
    <source>
        <dbReference type="EMBL" id="EOA85889.1"/>
    </source>
</evidence>
<dbReference type="GeneID" id="19405208"/>
<proteinExistence type="predicted"/>
<dbReference type="OrthoDB" id="5372703at2759"/>
<dbReference type="HOGENOM" id="CLU_668295_0_0_1"/>
<feature type="non-terminal residue" evidence="2">
    <location>
        <position position="1"/>
    </location>
</feature>
<organism evidence="2 3">
    <name type="scientific">Exserohilum turcicum (strain 28A)</name>
    <name type="common">Northern leaf blight fungus</name>
    <name type="synonym">Setosphaeria turcica</name>
    <dbReference type="NCBI Taxonomy" id="671987"/>
    <lineage>
        <taxon>Eukaryota</taxon>
        <taxon>Fungi</taxon>
        <taxon>Dikarya</taxon>
        <taxon>Ascomycota</taxon>
        <taxon>Pezizomycotina</taxon>
        <taxon>Dothideomycetes</taxon>
        <taxon>Pleosporomycetidae</taxon>
        <taxon>Pleosporales</taxon>
        <taxon>Pleosporineae</taxon>
        <taxon>Pleosporaceae</taxon>
        <taxon>Exserohilum</taxon>
    </lineage>
</organism>
<evidence type="ECO:0000259" key="1">
    <source>
        <dbReference type="Pfam" id="PF25545"/>
    </source>
</evidence>
<name>R0K8V4_EXST2</name>
<feature type="domain" description="DUF7924" evidence="1">
    <location>
        <begin position="219"/>
        <end position="394"/>
    </location>
</feature>
<dbReference type="AlphaFoldDB" id="R0K8V4"/>
<dbReference type="Pfam" id="PF25545">
    <property type="entry name" value="DUF7924"/>
    <property type="match status" value="1"/>
</dbReference>
<reference evidence="2 3" key="2">
    <citation type="journal article" date="2013" name="PLoS Genet.">
        <title>Comparative genome structure, secondary metabolite, and effector coding capacity across Cochliobolus pathogens.</title>
        <authorList>
            <person name="Condon B.J."/>
            <person name="Leng Y."/>
            <person name="Wu D."/>
            <person name="Bushley K.E."/>
            <person name="Ohm R.A."/>
            <person name="Otillar R."/>
            <person name="Martin J."/>
            <person name="Schackwitz W."/>
            <person name="Grimwood J."/>
            <person name="MohdZainudin N."/>
            <person name="Xue C."/>
            <person name="Wang R."/>
            <person name="Manning V.A."/>
            <person name="Dhillon B."/>
            <person name="Tu Z.J."/>
            <person name="Steffenson B.J."/>
            <person name="Salamov A."/>
            <person name="Sun H."/>
            <person name="Lowry S."/>
            <person name="LaButti K."/>
            <person name="Han J."/>
            <person name="Copeland A."/>
            <person name="Lindquist E."/>
            <person name="Barry K."/>
            <person name="Schmutz J."/>
            <person name="Baker S.E."/>
            <person name="Ciuffetti L.M."/>
            <person name="Grigoriev I.V."/>
            <person name="Zhong S."/>
            <person name="Turgeon B.G."/>
        </authorList>
    </citation>
    <scope>NUCLEOTIDE SEQUENCE [LARGE SCALE GENOMIC DNA]</scope>
    <source>
        <strain evidence="3">28A</strain>
    </source>
</reference>
<feature type="non-terminal residue" evidence="2">
    <location>
        <position position="412"/>
    </location>
</feature>
<dbReference type="eggNOG" id="ENOG502SUWY">
    <property type="taxonomic scope" value="Eukaryota"/>
</dbReference>
<protein>
    <recommendedName>
        <fullName evidence="1">DUF7924 domain-containing protein</fullName>
    </recommendedName>
</protein>
<dbReference type="EMBL" id="KB908626">
    <property type="protein sequence ID" value="EOA85889.1"/>
    <property type="molecule type" value="Genomic_DNA"/>
</dbReference>
<evidence type="ECO:0000313" key="3">
    <source>
        <dbReference type="Proteomes" id="UP000016935"/>
    </source>
</evidence>
<dbReference type="Proteomes" id="UP000016935">
    <property type="component" value="Unassembled WGS sequence"/>
</dbReference>
<reference evidence="2 3" key="1">
    <citation type="journal article" date="2012" name="PLoS Pathog.">
        <title>Diverse lifestyles and strategies of plant pathogenesis encoded in the genomes of eighteen Dothideomycetes fungi.</title>
        <authorList>
            <person name="Ohm R.A."/>
            <person name="Feau N."/>
            <person name="Henrissat B."/>
            <person name="Schoch C.L."/>
            <person name="Horwitz B.A."/>
            <person name="Barry K.W."/>
            <person name="Condon B.J."/>
            <person name="Copeland A.C."/>
            <person name="Dhillon B."/>
            <person name="Glaser F."/>
            <person name="Hesse C.N."/>
            <person name="Kosti I."/>
            <person name="LaButti K."/>
            <person name="Lindquist E.A."/>
            <person name="Lucas S."/>
            <person name="Salamov A.A."/>
            <person name="Bradshaw R.E."/>
            <person name="Ciuffetti L."/>
            <person name="Hamelin R.C."/>
            <person name="Kema G.H.J."/>
            <person name="Lawrence C."/>
            <person name="Scott J.A."/>
            <person name="Spatafora J.W."/>
            <person name="Turgeon B.G."/>
            <person name="de Wit P.J.G.M."/>
            <person name="Zhong S."/>
            <person name="Goodwin S.B."/>
            <person name="Grigoriev I.V."/>
        </authorList>
    </citation>
    <scope>NUCLEOTIDE SEQUENCE [LARGE SCALE GENOMIC DNA]</scope>
    <source>
        <strain evidence="3">28A</strain>
    </source>
</reference>